<dbReference type="InterPro" id="IPR005495">
    <property type="entry name" value="LptG/LptF_permease"/>
</dbReference>
<evidence type="ECO:0000256" key="5">
    <source>
        <dbReference type="ARBA" id="ARBA00023136"/>
    </source>
</evidence>
<comment type="subcellular location">
    <subcellularLocation>
        <location evidence="1">Cell membrane</location>
        <topology evidence="1">Multi-pass membrane protein</topology>
    </subcellularLocation>
</comment>
<keyword evidence="5 6" id="KW-0472">Membrane</keyword>
<accession>A0ABN6H4P8</accession>
<proteinExistence type="predicted"/>
<feature type="transmembrane region" description="Helical" evidence="6">
    <location>
        <begin position="166"/>
        <end position="188"/>
    </location>
</feature>
<protein>
    <submittedName>
        <fullName evidence="7">ABC transporter permease</fullName>
    </submittedName>
</protein>
<keyword evidence="3 6" id="KW-0812">Transmembrane</keyword>
<dbReference type="EMBL" id="AP024702">
    <property type="protein sequence ID" value="BCX46535.1"/>
    <property type="molecule type" value="Genomic_DNA"/>
</dbReference>
<feature type="transmembrane region" description="Helical" evidence="6">
    <location>
        <begin position="381"/>
        <end position="404"/>
    </location>
</feature>
<sequence length="451" mass="49470">MRRFIIPILLAGAGFALAGKLVPAEQTAVNEHLASFPDADVWTHQLRPAVLTGICMIPAVAALFYCLGGTIARYVTRQFLALLAVTFGGLAVIWLLVDFQDNLEEMKASQDVANTALRLYAARLPELTVTLLPYALLLSLLFCLGRLSSSREIVAMIQSGRGLARLTFPFMLAGLLSAFLCAGLNYHWAPRANAAEKKILDTARGLDETAAEVVMFRNPRKPRLWMVGSFPPDYQKGAPLKRVRVVRETPDSKLKSVLIARTASWSPSTGAWSFEDATVRDVPEGDPQPPPLYRTDLPNPYVVKTWRETPAEIIQPGLPANQLGIPDLAGWLASNEGRKPSTKAPYLTQWHHRFAQPFNCLIVVLLATPLGVVFSRRGTSGGVAIAVFLAAGLLFLTTFCLSLGDAGHLQPVIAAWLPNLVFGILALYLFRRRLAGRPIYQTIRRLIPNEA</sequence>
<keyword evidence="4 6" id="KW-1133">Transmembrane helix</keyword>
<gene>
    <name evidence="7" type="ORF">HAHE_04430</name>
</gene>
<evidence type="ECO:0000256" key="6">
    <source>
        <dbReference type="SAM" id="Phobius"/>
    </source>
</evidence>
<dbReference type="Pfam" id="PF03739">
    <property type="entry name" value="LptF_LptG"/>
    <property type="match status" value="1"/>
</dbReference>
<name>A0ABN6H4P8_9BACT</name>
<evidence type="ECO:0000256" key="3">
    <source>
        <dbReference type="ARBA" id="ARBA00022692"/>
    </source>
</evidence>
<feature type="transmembrane region" description="Helical" evidence="6">
    <location>
        <begin position="354"/>
        <end position="374"/>
    </location>
</feature>
<keyword evidence="2" id="KW-1003">Cell membrane</keyword>
<feature type="transmembrane region" description="Helical" evidence="6">
    <location>
        <begin position="48"/>
        <end position="67"/>
    </location>
</feature>
<feature type="transmembrane region" description="Helical" evidence="6">
    <location>
        <begin position="410"/>
        <end position="430"/>
    </location>
</feature>
<evidence type="ECO:0000256" key="1">
    <source>
        <dbReference type="ARBA" id="ARBA00004651"/>
    </source>
</evidence>
<dbReference type="PANTHER" id="PTHR33529:SF2">
    <property type="entry name" value="LIPOPOLYSACCHARIDE EXPORT SYSTEM PERMEASE PROTEIN LPTG"/>
    <property type="match status" value="1"/>
</dbReference>
<dbReference type="Proteomes" id="UP001374893">
    <property type="component" value="Chromosome"/>
</dbReference>
<evidence type="ECO:0000313" key="8">
    <source>
        <dbReference type="Proteomes" id="UP001374893"/>
    </source>
</evidence>
<organism evidence="7 8">
    <name type="scientific">Haloferula helveola</name>
    <dbReference type="NCBI Taxonomy" id="490095"/>
    <lineage>
        <taxon>Bacteria</taxon>
        <taxon>Pseudomonadati</taxon>
        <taxon>Verrucomicrobiota</taxon>
        <taxon>Verrucomicrobiia</taxon>
        <taxon>Verrucomicrobiales</taxon>
        <taxon>Verrucomicrobiaceae</taxon>
        <taxon>Haloferula</taxon>
    </lineage>
</organism>
<reference evidence="7 8" key="1">
    <citation type="submission" date="2021-06" db="EMBL/GenBank/DDBJ databases">
        <title>Complete genome of Haloferula helveola possessing various polysaccharide degrading enzymes.</title>
        <authorList>
            <person name="Takami H."/>
            <person name="Huang C."/>
            <person name="Hamasaki K."/>
        </authorList>
    </citation>
    <scope>NUCLEOTIDE SEQUENCE [LARGE SCALE GENOMIC DNA]</scope>
    <source>
        <strain evidence="7 8">CN-1</strain>
    </source>
</reference>
<evidence type="ECO:0000256" key="4">
    <source>
        <dbReference type="ARBA" id="ARBA00022989"/>
    </source>
</evidence>
<evidence type="ECO:0000256" key="2">
    <source>
        <dbReference type="ARBA" id="ARBA00022475"/>
    </source>
</evidence>
<dbReference type="RefSeq" id="WP_338688211.1">
    <property type="nucleotide sequence ID" value="NZ_AP024702.1"/>
</dbReference>
<dbReference type="PANTHER" id="PTHR33529">
    <property type="entry name" value="SLR0882 PROTEIN-RELATED"/>
    <property type="match status" value="1"/>
</dbReference>
<feature type="transmembrane region" description="Helical" evidence="6">
    <location>
        <begin position="79"/>
        <end position="97"/>
    </location>
</feature>
<feature type="transmembrane region" description="Helical" evidence="6">
    <location>
        <begin position="127"/>
        <end position="145"/>
    </location>
</feature>
<evidence type="ECO:0000313" key="7">
    <source>
        <dbReference type="EMBL" id="BCX46535.1"/>
    </source>
</evidence>
<keyword evidence="8" id="KW-1185">Reference proteome</keyword>